<keyword evidence="2" id="KW-1185">Reference proteome</keyword>
<dbReference type="RefSeq" id="WP_163931481.1">
    <property type="nucleotide sequence ID" value="NZ_BMQU01000011.1"/>
</dbReference>
<reference evidence="1 2" key="1">
    <citation type="submission" date="2020-02" db="EMBL/GenBank/DDBJ databases">
        <title>Broccoli isolated Pseudomonas sp.</title>
        <authorList>
            <person name="Fujikawa T."/>
            <person name="Sawada H."/>
        </authorList>
    </citation>
    <scope>NUCLEOTIDE SEQUENCE [LARGE SCALE GENOMIC DNA]</scope>
    <source>
        <strain evidence="1 2">JCM 32154</strain>
    </source>
</reference>
<dbReference type="Proteomes" id="UP000471751">
    <property type="component" value="Unassembled WGS sequence"/>
</dbReference>
<protein>
    <submittedName>
        <fullName evidence="1">Uncharacterized protein</fullName>
    </submittedName>
</protein>
<comment type="caution">
    <text evidence="1">The sequence shown here is derived from an EMBL/GenBank/DDBJ whole genome shotgun (WGS) entry which is preliminary data.</text>
</comment>
<organism evidence="1 2">
    <name type="scientific">Pseudomonas laurentiana</name>
    <dbReference type="NCBI Taxonomy" id="2364649"/>
    <lineage>
        <taxon>Bacteria</taxon>
        <taxon>Pseudomonadati</taxon>
        <taxon>Pseudomonadota</taxon>
        <taxon>Gammaproteobacteria</taxon>
        <taxon>Pseudomonadales</taxon>
        <taxon>Pseudomonadaceae</taxon>
        <taxon>Pseudomonas</taxon>
    </lineage>
</organism>
<dbReference type="EMBL" id="JAAHBT010000007">
    <property type="protein sequence ID" value="NES08594.1"/>
    <property type="molecule type" value="Genomic_DNA"/>
</dbReference>
<gene>
    <name evidence="1" type="ORF">G3O07_00795</name>
</gene>
<name>A0A6I5RKJ6_9PSED</name>
<evidence type="ECO:0000313" key="2">
    <source>
        <dbReference type="Proteomes" id="UP000471751"/>
    </source>
</evidence>
<accession>A0A6I5RKJ6</accession>
<proteinExistence type="predicted"/>
<dbReference type="AlphaFoldDB" id="A0A6I5RKJ6"/>
<sequence>MSQNSESKMEKIKAAAELQGELRRVIADQLTGRMDWVRARTYWGLRLPATSTDELAEALAHVLAGGSFRQEINSRNQNFL</sequence>
<evidence type="ECO:0000313" key="1">
    <source>
        <dbReference type="EMBL" id="NES08594.1"/>
    </source>
</evidence>